<organism evidence="5">
    <name type="scientific">Oceaniferula spumae</name>
    <dbReference type="NCBI Taxonomy" id="2979115"/>
    <lineage>
        <taxon>Bacteria</taxon>
        <taxon>Pseudomonadati</taxon>
        <taxon>Verrucomicrobiota</taxon>
        <taxon>Verrucomicrobiia</taxon>
        <taxon>Verrucomicrobiales</taxon>
        <taxon>Verrucomicrobiaceae</taxon>
        <taxon>Oceaniferula</taxon>
    </lineage>
</organism>
<dbReference type="SUPFAM" id="SSF53822">
    <property type="entry name" value="Periplasmic binding protein-like I"/>
    <property type="match status" value="1"/>
</dbReference>
<keyword evidence="3" id="KW-0804">Transcription</keyword>
<evidence type="ECO:0000256" key="3">
    <source>
        <dbReference type="ARBA" id="ARBA00023163"/>
    </source>
</evidence>
<keyword evidence="1" id="KW-0805">Transcription regulation</keyword>
<dbReference type="GO" id="GO:0003700">
    <property type="term" value="F:DNA-binding transcription factor activity"/>
    <property type="evidence" value="ECO:0007669"/>
    <property type="project" value="InterPro"/>
</dbReference>
<gene>
    <name evidence="5" type="ORF">NT6N_29280</name>
</gene>
<dbReference type="PANTHER" id="PTHR43280">
    <property type="entry name" value="ARAC-FAMILY TRANSCRIPTIONAL REGULATOR"/>
    <property type="match status" value="1"/>
</dbReference>
<evidence type="ECO:0000256" key="1">
    <source>
        <dbReference type="ARBA" id="ARBA00023015"/>
    </source>
</evidence>
<dbReference type="PROSITE" id="PS00041">
    <property type="entry name" value="HTH_ARAC_FAMILY_1"/>
    <property type="match status" value="1"/>
</dbReference>
<dbReference type="InterPro" id="IPR018062">
    <property type="entry name" value="HTH_AraC-typ_CS"/>
</dbReference>
<accession>A0AAT9FPM2</accession>
<keyword evidence="2" id="KW-0238">DNA-binding</keyword>
<dbReference type="InterPro" id="IPR009057">
    <property type="entry name" value="Homeodomain-like_sf"/>
</dbReference>
<dbReference type="Gene3D" id="3.40.50.2300">
    <property type="match status" value="2"/>
</dbReference>
<dbReference type="PANTHER" id="PTHR43280:SF2">
    <property type="entry name" value="HTH-TYPE TRANSCRIPTIONAL REGULATOR EXSA"/>
    <property type="match status" value="1"/>
</dbReference>
<sequence>MTHHDHQSACTIGLVTDFFNSRVLDGAYAYTQENDLSLDARWSVRGDWTPKDPNWQGLIYSVVDMPPLLRRMHSWKLPKVSLIHGKSDPISISPDYHSCGKLAANALIESGASLLINAQGGSRGVDTKFAEGVHLAAKQAAVRCKKIVLEDIGQFDEMIKLITENKKAGLTSGLCIPHAGSAYGIQQHLIEHGLCIPEDSTMCVLEVGAQRTPSLAPVPLTSIQLNDWHRGFVAAEMVHRQILGLPLTEQHPVIPPRGVIRRASTGHPERFDRVVAKSLSFIRKNFLQPINVTDVVQATGVSRRIVETRFRQTLNRGIHEELNRLRIDEAKRQLAAKANSITIVSEMCGFSSVHYFSAAFKKETGLSPRAFQKSLE</sequence>
<dbReference type="KEGG" id="osu:NT6N_29280"/>
<dbReference type="SUPFAM" id="SSF46689">
    <property type="entry name" value="Homeodomain-like"/>
    <property type="match status" value="1"/>
</dbReference>
<dbReference type="SMART" id="SM00342">
    <property type="entry name" value="HTH_ARAC"/>
    <property type="match status" value="1"/>
</dbReference>
<dbReference type="EMBL" id="AP026866">
    <property type="protein sequence ID" value="BDS07888.1"/>
    <property type="molecule type" value="Genomic_DNA"/>
</dbReference>
<name>A0AAT9FPM2_9BACT</name>
<feature type="domain" description="HTH araC/xylS-type" evidence="4">
    <location>
        <begin position="276"/>
        <end position="374"/>
    </location>
</feature>
<dbReference type="InterPro" id="IPR018060">
    <property type="entry name" value="HTH_AraC"/>
</dbReference>
<dbReference type="Gene3D" id="1.10.10.60">
    <property type="entry name" value="Homeodomain-like"/>
    <property type="match status" value="1"/>
</dbReference>
<protein>
    <recommendedName>
        <fullName evidence="4">HTH araC/xylS-type domain-containing protein</fullName>
    </recommendedName>
</protein>
<reference evidence="5" key="1">
    <citation type="submission" date="2024-07" db="EMBL/GenBank/DDBJ databases">
        <title>Complete genome sequence of Verrucomicrobiaceae bacterium NT6N.</title>
        <authorList>
            <person name="Huang C."/>
            <person name="Takami H."/>
            <person name="Hamasaki K."/>
        </authorList>
    </citation>
    <scope>NUCLEOTIDE SEQUENCE</scope>
    <source>
        <strain evidence="5">NT6N</strain>
    </source>
</reference>
<evidence type="ECO:0000259" key="4">
    <source>
        <dbReference type="PROSITE" id="PS01124"/>
    </source>
</evidence>
<proteinExistence type="predicted"/>
<dbReference type="AlphaFoldDB" id="A0AAT9FPM2"/>
<dbReference type="Pfam" id="PF12833">
    <property type="entry name" value="HTH_18"/>
    <property type="match status" value="1"/>
</dbReference>
<evidence type="ECO:0000256" key="2">
    <source>
        <dbReference type="ARBA" id="ARBA00023125"/>
    </source>
</evidence>
<dbReference type="PROSITE" id="PS01124">
    <property type="entry name" value="HTH_ARAC_FAMILY_2"/>
    <property type="match status" value="1"/>
</dbReference>
<evidence type="ECO:0000313" key="5">
    <source>
        <dbReference type="EMBL" id="BDS07888.1"/>
    </source>
</evidence>
<dbReference type="GO" id="GO:0043565">
    <property type="term" value="F:sequence-specific DNA binding"/>
    <property type="evidence" value="ECO:0007669"/>
    <property type="project" value="InterPro"/>
</dbReference>
<dbReference type="InterPro" id="IPR028082">
    <property type="entry name" value="Peripla_BP_I"/>
</dbReference>